<organism evidence="1 2">
    <name type="scientific">Phaeobacter inhibens</name>
    <dbReference type="NCBI Taxonomy" id="221822"/>
    <lineage>
        <taxon>Bacteria</taxon>
        <taxon>Pseudomonadati</taxon>
        <taxon>Pseudomonadota</taxon>
        <taxon>Alphaproteobacteria</taxon>
        <taxon>Rhodobacterales</taxon>
        <taxon>Roseobacteraceae</taxon>
        <taxon>Phaeobacter</taxon>
    </lineage>
</organism>
<dbReference type="GO" id="GO:0042562">
    <property type="term" value="F:hormone binding"/>
    <property type="evidence" value="ECO:0007669"/>
    <property type="project" value="TreeGrafter"/>
</dbReference>
<dbReference type="GO" id="GO:0005737">
    <property type="term" value="C:cytoplasm"/>
    <property type="evidence" value="ECO:0007669"/>
    <property type="project" value="TreeGrafter"/>
</dbReference>
<dbReference type="InterPro" id="IPR036291">
    <property type="entry name" value="NAD(P)-bd_dom_sf"/>
</dbReference>
<gene>
    <name evidence="1" type="ORF">PhaeoP88_02539</name>
</gene>
<dbReference type="RefSeq" id="WP_102883835.1">
    <property type="nucleotide sequence ID" value="NZ_CP010725.1"/>
</dbReference>
<evidence type="ECO:0000313" key="1">
    <source>
        <dbReference type="EMBL" id="AUQ99894.1"/>
    </source>
</evidence>
<dbReference type="PANTHER" id="PTHR13812">
    <property type="entry name" value="KETIMINE REDUCTASE MU-CRYSTALLIN"/>
    <property type="match status" value="1"/>
</dbReference>
<dbReference type="InterPro" id="IPR003462">
    <property type="entry name" value="ODC_Mu_crystall"/>
</dbReference>
<dbReference type="EMBL" id="CP010725">
    <property type="protein sequence ID" value="AUQ99894.1"/>
    <property type="molecule type" value="Genomic_DNA"/>
</dbReference>
<dbReference type="PANTHER" id="PTHR13812:SF19">
    <property type="entry name" value="KETIMINE REDUCTASE MU-CRYSTALLIN"/>
    <property type="match status" value="1"/>
</dbReference>
<reference evidence="1 2" key="2">
    <citation type="journal article" date="2017" name="Genome Biol. Evol.">
        <title>Trajectories and Drivers of Genome Evolution in Surface-Associated Marine Phaeobacter.</title>
        <authorList>
            <person name="Freese H.M."/>
            <person name="Sikorski J."/>
            <person name="Bunk B."/>
            <person name="Scheuner C."/>
            <person name="Meier-Kolthoff J.P."/>
            <person name="Sproer C."/>
            <person name="Gram L."/>
            <person name="Overmann J."/>
        </authorList>
    </citation>
    <scope>NUCLEOTIDE SEQUENCE [LARGE SCALE GENOMIC DNA]</scope>
    <source>
        <strain evidence="1 2">P88</strain>
    </source>
</reference>
<dbReference type="Gene3D" id="3.30.1780.10">
    <property type="entry name" value="ornithine cyclodeaminase, domain 1"/>
    <property type="match status" value="1"/>
</dbReference>
<dbReference type="SUPFAM" id="SSF51735">
    <property type="entry name" value="NAD(P)-binding Rossmann-fold domains"/>
    <property type="match status" value="1"/>
</dbReference>
<protein>
    <submittedName>
        <fullName evidence="1">Putative ornithine cyclodeaminase</fullName>
    </submittedName>
</protein>
<accession>A0A2I7KBB2</accession>
<dbReference type="InterPro" id="IPR023401">
    <property type="entry name" value="ODC_N"/>
</dbReference>
<name>A0A2I7KBB2_9RHOB</name>
<dbReference type="AlphaFoldDB" id="A0A2I7KBB2"/>
<sequence>MNLRELRYLSKSDVQSLGLSYSEIADAIAKILRRKQNNAAWNNPNSTISPYEGTRSISFHAAALDPAFSVHKTLGLSRDNSVRNLPHLGGLINVHDVHTGHPVAILECEEITGLRTASLSLLASRYLTPRRPAQTIGFVGAGRQASFHLEAFLSEFDLRKAILLGREGGSCSRLADECRSKGLTALVTPDWQEVLRSAGIVVTSVPDGPGFKPFLDASLLSEASFVAAVDAGRSWTPSGLGSFDELVVDDIPLHNMKPYVTGVKPDGDLTRLVCGTPWSRGSQRSGFFFTGIAIADLAAVELALQKAEVMKVGTVLQR</sequence>
<dbReference type="Proteomes" id="UP000236447">
    <property type="component" value="Chromosome"/>
</dbReference>
<dbReference type="Pfam" id="PF02423">
    <property type="entry name" value="OCD_Mu_crystall"/>
    <property type="match status" value="1"/>
</dbReference>
<dbReference type="Gene3D" id="3.40.50.720">
    <property type="entry name" value="NAD(P)-binding Rossmann-like Domain"/>
    <property type="match status" value="1"/>
</dbReference>
<reference evidence="1 2" key="1">
    <citation type="journal article" date="2017" name="Front. Microbiol.">
        <title>Phaeobacter piscinae sp. nov., a species of the Roseobacter group and potential aquaculture probiont.</title>
        <authorList>
            <person name="Sonnenschein E.C."/>
            <person name="Phippen C.B.W."/>
            <person name="Nielsen K.F."/>
            <person name="Mateiu R.V."/>
            <person name="Melchiorsen J."/>
            <person name="Gram L."/>
            <person name="Overmann J."/>
            <person name="Freese H.M."/>
        </authorList>
    </citation>
    <scope>NUCLEOTIDE SEQUENCE [LARGE SCALE GENOMIC DNA]</scope>
    <source>
        <strain evidence="1 2">P88</strain>
    </source>
</reference>
<proteinExistence type="predicted"/>
<evidence type="ECO:0000313" key="2">
    <source>
        <dbReference type="Proteomes" id="UP000236447"/>
    </source>
</evidence>